<keyword evidence="1" id="KW-0472">Membrane</keyword>
<feature type="transmembrane region" description="Helical" evidence="1">
    <location>
        <begin position="33"/>
        <end position="51"/>
    </location>
</feature>
<dbReference type="RefSeq" id="WP_274272731.1">
    <property type="nucleotide sequence ID" value="NZ_CP117834.1"/>
</dbReference>
<evidence type="ECO:0000256" key="1">
    <source>
        <dbReference type="SAM" id="Phobius"/>
    </source>
</evidence>
<dbReference type="PANTHER" id="PTHR43689">
    <property type="entry name" value="HYDROLASE"/>
    <property type="match status" value="1"/>
</dbReference>
<gene>
    <name evidence="3" type="ORF">PQ477_19565</name>
</gene>
<dbReference type="Gene3D" id="3.40.50.1820">
    <property type="entry name" value="alpha/beta hydrolase"/>
    <property type="match status" value="1"/>
</dbReference>
<dbReference type="SUPFAM" id="SSF53474">
    <property type="entry name" value="alpha/beta-Hydrolases"/>
    <property type="match status" value="1"/>
</dbReference>
<evidence type="ECO:0000259" key="2">
    <source>
        <dbReference type="Pfam" id="PF00561"/>
    </source>
</evidence>
<dbReference type="GO" id="GO:0016787">
    <property type="term" value="F:hydrolase activity"/>
    <property type="evidence" value="ECO:0007669"/>
    <property type="project" value="UniProtKB-KW"/>
</dbReference>
<dbReference type="PRINTS" id="PR00111">
    <property type="entry name" value="ABHYDROLASE"/>
</dbReference>
<keyword evidence="1" id="KW-0812">Transmembrane</keyword>
<protein>
    <submittedName>
        <fullName evidence="3">Alpha/beta hydrolase</fullName>
    </submittedName>
</protein>
<evidence type="ECO:0000313" key="4">
    <source>
        <dbReference type="Proteomes" id="UP001215143"/>
    </source>
</evidence>
<dbReference type="InterPro" id="IPR000639">
    <property type="entry name" value="Epox_hydrolase-like"/>
</dbReference>
<dbReference type="PANTHER" id="PTHR43689:SF8">
    <property type="entry name" value="ALPHA_BETA-HYDROLASES SUPERFAMILY PROTEIN"/>
    <property type="match status" value="1"/>
</dbReference>
<dbReference type="InterPro" id="IPR029058">
    <property type="entry name" value="AB_hydrolase_fold"/>
</dbReference>
<dbReference type="Pfam" id="PF00561">
    <property type="entry name" value="Abhydrolase_1"/>
    <property type="match status" value="1"/>
</dbReference>
<reference evidence="3 4" key="1">
    <citation type="submission" date="2023-02" db="EMBL/GenBank/DDBJ databases">
        <authorList>
            <person name="Liu G."/>
        </authorList>
    </citation>
    <scope>NUCLEOTIDE SEQUENCE [LARGE SCALE GENOMIC DNA]</scope>
    <source>
        <strain evidence="3 4">DSM 23008</strain>
    </source>
</reference>
<name>A0ABY7W3Y0_9BACI</name>
<proteinExistence type="predicted"/>
<dbReference type="EMBL" id="CP117834">
    <property type="protein sequence ID" value="WDF03662.1"/>
    <property type="molecule type" value="Genomic_DNA"/>
</dbReference>
<keyword evidence="1" id="KW-1133">Transmembrane helix</keyword>
<keyword evidence="3" id="KW-0378">Hydrolase</keyword>
<dbReference type="InterPro" id="IPR000073">
    <property type="entry name" value="AB_hydrolase_1"/>
</dbReference>
<evidence type="ECO:0000313" key="3">
    <source>
        <dbReference type="EMBL" id="WDF03662.1"/>
    </source>
</evidence>
<sequence>MSKRKPDQASYLHIHEASIYYEWFKSIKPKKGTLLLIHGIFASVTCFYRVIPALREEYDLICCDLPGFGRSSKGNGSVYSFSAYADQLGELMTQLHVDSFHVLGHSMGGQIALYLAYRQPDRVISISLLASSGYLKPVKKPFQVATYFPLIEKSLNWVMHYRKPQVRLFLQDAVYNKRCLSADMIANYEGPLSDPLFINGLIQLTRQREGDLSQAQLHQIHQPVLILSGVEDPLISIETSYALHRDLHNSRIHVIKQCGHLLLEEKPKQVNKRVKHFLLSVHH</sequence>
<organism evidence="3 4">
    <name type="scientific">Shouchella hunanensis</name>
    <dbReference type="NCBI Taxonomy" id="766894"/>
    <lineage>
        <taxon>Bacteria</taxon>
        <taxon>Bacillati</taxon>
        <taxon>Bacillota</taxon>
        <taxon>Bacilli</taxon>
        <taxon>Bacillales</taxon>
        <taxon>Bacillaceae</taxon>
        <taxon>Shouchella</taxon>
    </lineage>
</organism>
<feature type="domain" description="AB hydrolase-1" evidence="2">
    <location>
        <begin position="33"/>
        <end position="267"/>
    </location>
</feature>
<dbReference type="PRINTS" id="PR00412">
    <property type="entry name" value="EPOXHYDRLASE"/>
</dbReference>
<dbReference type="Proteomes" id="UP001215143">
    <property type="component" value="Chromosome"/>
</dbReference>
<accession>A0ABY7W3Y0</accession>
<keyword evidence="4" id="KW-1185">Reference proteome</keyword>